<reference evidence="9 10" key="1">
    <citation type="submission" date="2018-02" db="EMBL/GenBank/DDBJ databases">
        <title>FDA/CDC Antimicrobial Resistant Isolate Bank Genome Sequencing.</title>
        <authorList>
            <person name="Benahmed F.H."/>
            <person name="Lutgring J.D."/>
            <person name="Yoo B."/>
            <person name="Machado M."/>
            <person name="Brown A."/>
            <person name="McAllister G."/>
            <person name="Perry A."/>
            <person name="Halpin A.L."/>
            <person name="Vavikolanu K."/>
            <person name="Ott S."/>
            <person name="Zhao X."/>
            <person name="Tallon L.J."/>
            <person name="Sadzewicz L."/>
            <person name="Aluvathingal J."/>
            <person name="Nadendla S."/>
            <person name="Voskania-kordi A."/>
            <person name="Simonyan V."/>
            <person name="Patel J."/>
            <person name="Shawar R.M."/>
        </authorList>
    </citation>
    <scope>NUCLEOTIDE SEQUENCE [LARGE SCALE GENOMIC DNA]</scope>
    <source>
        <strain evidence="9 10">AR_0356</strain>
    </source>
</reference>
<evidence type="ECO:0000256" key="2">
    <source>
        <dbReference type="ARBA" id="ARBA00008163"/>
    </source>
</evidence>
<dbReference type="SUPFAM" id="SSF56935">
    <property type="entry name" value="Porins"/>
    <property type="match status" value="1"/>
</dbReference>
<dbReference type="InterPro" id="IPR005017">
    <property type="entry name" value="OMPP1/FadL/TodX"/>
</dbReference>
<keyword evidence="10" id="KW-1185">Reference proteome</keyword>
<evidence type="ECO:0000313" key="9">
    <source>
        <dbReference type="EMBL" id="AVK04922.1"/>
    </source>
</evidence>
<keyword evidence="7" id="KW-0998">Cell outer membrane</keyword>
<evidence type="ECO:0000256" key="5">
    <source>
        <dbReference type="ARBA" id="ARBA00022729"/>
    </source>
</evidence>
<evidence type="ECO:0000256" key="1">
    <source>
        <dbReference type="ARBA" id="ARBA00004571"/>
    </source>
</evidence>
<evidence type="ECO:0000256" key="8">
    <source>
        <dbReference type="SAM" id="SignalP"/>
    </source>
</evidence>
<dbReference type="Pfam" id="PF03349">
    <property type="entry name" value="Toluene_X"/>
    <property type="match status" value="1"/>
</dbReference>
<dbReference type="Proteomes" id="UP000238390">
    <property type="component" value="Chromosome"/>
</dbReference>
<feature type="signal peptide" evidence="8">
    <location>
        <begin position="1"/>
        <end position="35"/>
    </location>
</feature>
<keyword evidence="6" id="KW-0472">Membrane</keyword>
<protein>
    <submittedName>
        <fullName evidence="9">Outer membrane protein</fullName>
    </submittedName>
</protein>
<feature type="chain" id="PRO_5015312505" evidence="8">
    <location>
        <begin position="36"/>
        <end position="478"/>
    </location>
</feature>
<evidence type="ECO:0000256" key="7">
    <source>
        <dbReference type="ARBA" id="ARBA00023237"/>
    </source>
</evidence>
<sequence length="478" mass="51468">MNKKNDISCLFARKPLPLFCALIVGGLLGTSQVQAGGFMVPTSNTAGWGRAMAGGSLFPNDPSAAFNNPAAMAFIDKRIAQLTVNYADIDIKYNGDAYDYQGNPMTGGYQDGPGTPELGTNDGGQAGFGAWLPTGFLVVPINDRFAFGLSQVVPMGMRSTWDPNWKGRDFAVDTKIETIGLTGSLSFKVNDNFSLGAGVIIQRTSGFVSQNLDLYASAANSPGMGGIPFPASNSSALMRVKVDNTSPGFFAGAVWKPTDRDTLGFAYHAKIRNKLKGHYNLYDHDGGLTEGAIEGGTPGLAYPGLDLRMGASASARLDIPAYASLDWVHQFNDRLSLGASATWTEWSSFQDLTLKSHGSTIVSIPYTYRNTWTLAVGGDYKVTDQWTMRAGVAYDQTPTHNATRDPRIPDGDRYFVSLGAGYRFQSMPELSIDAAYSRQFVKEVPIKTVNQDRLGGGRLDGRATSKGQVFSLSATYDF</sequence>
<dbReference type="GO" id="GO:0015483">
    <property type="term" value="F:long-chain fatty acid transporting porin activity"/>
    <property type="evidence" value="ECO:0007669"/>
    <property type="project" value="TreeGrafter"/>
</dbReference>
<dbReference type="Gene3D" id="2.40.160.60">
    <property type="entry name" value="Outer membrane protein transport protein (OMPP1/FadL/TodX)"/>
    <property type="match status" value="1"/>
</dbReference>
<evidence type="ECO:0000313" key="10">
    <source>
        <dbReference type="Proteomes" id="UP000238390"/>
    </source>
</evidence>
<dbReference type="PANTHER" id="PTHR35093">
    <property type="entry name" value="OUTER MEMBRANE PROTEIN NMB0088-RELATED"/>
    <property type="match status" value="1"/>
</dbReference>
<keyword evidence="3" id="KW-1134">Transmembrane beta strand</keyword>
<dbReference type="AlphaFoldDB" id="A0A2R3ISL6"/>
<evidence type="ECO:0000256" key="4">
    <source>
        <dbReference type="ARBA" id="ARBA00022692"/>
    </source>
</evidence>
<evidence type="ECO:0000256" key="6">
    <source>
        <dbReference type="ARBA" id="ARBA00023136"/>
    </source>
</evidence>
<comment type="similarity">
    <text evidence="2">Belongs to the OmpP1/FadL family.</text>
</comment>
<organism evidence="9 10">
    <name type="scientific">Pseudomonas paraeruginosa</name>
    <dbReference type="NCBI Taxonomy" id="2994495"/>
    <lineage>
        <taxon>Bacteria</taxon>
        <taxon>Pseudomonadati</taxon>
        <taxon>Pseudomonadota</taxon>
        <taxon>Gammaproteobacteria</taxon>
        <taxon>Pseudomonadales</taxon>
        <taxon>Pseudomonadaceae</taxon>
        <taxon>Pseudomonas</taxon>
    </lineage>
</organism>
<accession>A0A2R3ISL6</accession>
<dbReference type="PANTHER" id="PTHR35093:SF3">
    <property type="entry name" value="LONG-CHAIN FATTY ACID TRANSPORT PROTEIN"/>
    <property type="match status" value="1"/>
</dbReference>
<evidence type="ECO:0000256" key="3">
    <source>
        <dbReference type="ARBA" id="ARBA00022452"/>
    </source>
</evidence>
<keyword evidence="5 8" id="KW-0732">Signal</keyword>
<keyword evidence="4" id="KW-0812">Transmembrane</keyword>
<proteinExistence type="inferred from homology"/>
<name>A0A2R3ISL6_9PSED</name>
<gene>
    <name evidence="9" type="ORF">CSB93_0102</name>
</gene>
<dbReference type="GO" id="GO:0009279">
    <property type="term" value="C:cell outer membrane"/>
    <property type="evidence" value="ECO:0007669"/>
    <property type="project" value="UniProtKB-SubCell"/>
</dbReference>
<comment type="subcellular location">
    <subcellularLocation>
        <location evidence="1">Cell outer membrane</location>
        <topology evidence="1">Multi-pass membrane protein</topology>
    </subcellularLocation>
</comment>
<dbReference type="EMBL" id="CP027169">
    <property type="protein sequence ID" value="AVK04922.1"/>
    <property type="molecule type" value="Genomic_DNA"/>
</dbReference>